<dbReference type="InterPro" id="IPR037143">
    <property type="entry name" value="4-PPantetheinyl_Trfase_dom_sf"/>
</dbReference>
<organism evidence="4 5">
    <name type="scientific">Rathayibacter toxicus</name>
    <dbReference type="NCBI Taxonomy" id="145458"/>
    <lineage>
        <taxon>Bacteria</taxon>
        <taxon>Bacillati</taxon>
        <taxon>Actinomycetota</taxon>
        <taxon>Actinomycetes</taxon>
        <taxon>Micrococcales</taxon>
        <taxon>Microbacteriaceae</taxon>
        <taxon>Rathayibacter</taxon>
    </lineage>
</organism>
<dbReference type="Gene3D" id="3.90.470.20">
    <property type="entry name" value="4'-phosphopantetheinyl transferase domain"/>
    <property type="match status" value="2"/>
</dbReference>
<feature type="domain" description="4'-phosphopantetheinyl transferase" evidence="3">
    <location>
        <begin position="93"/>
        <end position="160"/>
    </location>
</feature>
<protein>
    <recommendedName>
        <fullName evidence="3">4'-phosphopantetheinyl transferase domain-containing protein</fullName>
    </recommendedName>
</protein>
<proteinExistence type="inferred from homology"/>
<dbReference type="InterPro" id="IPR008278">
    <property type="entry name" value="4-PPantetheinyl_Trfase_dom"/>
</dbReference>
<dbReference type="Proteomes" id="UP000237966">
    <property type="component" value="Unassembled WGS sequence"/>
</dbReference>
<evidence type="ECO:0000313" key="5">
    <source>
        <dbReference type="Proteomes" id="UP000237966"/>
    </source>
</evidence>
<dbReference type="InterPro" id="IPR050559">
    <property type="entry name" value="P-Pant_transferase_sf"/>
</dbReference>
<reference evidence="4 5" key="1">
    <citation type="submission" date="2018-02" db="EMBL/GenBank/DDBJ databases">
        <title>Bacteriophage NCPPB3778 and a type I-E CRISPR drive the evolution of the US Biological Select Agent, Rathayibacter toxicus.</title>
        <authorList>
            <person name="Davis E.W.II."/>
            <person name="Tabima J.F."/>
            <person name="Weisberg A.J."/>
            <person name="Lopes L.D."/>
            <person name="Wiseman M.S."/>
            <person name="Wiseman M.S."/>
            <person name="Pupko T."/>
            <person name="Belcher M.S."/>
            <person name="Sechler A.J."/>
            <person name="Tancos M.A."/>
            <person name="Schroeder B.K."/>
            <person name="Murray T.D."/>
            <person name="Luster D.G."/>
            <person name="Schneider W.L."/>
            <person name="Rogers E."/>
            <person name="Andreote F.D."/>
            <person name="Grunwald N.J."/>
            <person name="Putnam M.L."/>
            <person name="Chang J.H."/>
        </authorList>
    </citation>
    <scope>NUCLEOTIDE SEQUENCE [LARGE SCALE GENOMIC DNA]</scope>
    <source>
        <strain evidence="4 5">FH99</strain>
    </source>
</reference>
<evidence type="ECO:0000313" key="4">
    <source>
        <dbReference type="EMBL" id="PPI14363.1"/>
    </source>
</evidence>
<dbReference type="GO" id="GO:0005829">
    <property type="term" value="C:cytosol"/>
    <property type="evidence" value="ECO:0007669"/>
    <property type="project" value="TreeGrafter"/>
</dbReference>
<name>A0A2S5Y5V5_9MICO</name>
<keyword evidence="2" id="KW-0808">Transferase</keyword>
<comment type="similarity">
    <text evidence="1">Belongs to the P-Pant transferase superfamily. Gsp/Sfp/HetI/AcpT family.</text>
</comment>
<accession>A0A2S5Y5V5</accession>
<dbReference type="GO" id="GO:0000287">
    <property type="term" value="F:magnesium ion binding"/>
    <property type="evidence" value="ECO:0007669"/>
    <property type="project" value="InterPro"/>
</dbReference>
<evidence type="ECO:0000259" key="3">
    <source>
        <dbReference type="Pfam" id="PF01648"/>
    </source>
</evidence>
<dbReference type="GO" id="GO:0019878">
    <property type="term" value="P:lysine biosynthetic process via aminoadipic acid"/>
    <property type="evidence" value="ECO:0007669"/>
    <property type="project" value="TreeGrafter"/>
</dbReference>
<dbReference type="EMBL" id="PSWU01000012">
    <property type="protein sequence ID" value="PPI14363.1"/>
    <property type="molecule type" value="Genomic_DNA"/>
</dbReference>
<dbReference type="SUPFAM" id="SSF56214">
    <property type="entry name" value="4'-phosphopantetheinyl transferase"/>
    <property type="match status" value="1"/>
</dbReference>
<dbReference type="OrthoDB" id="190168at2"/>
<dbReference type="AlphaFoldDB" id="A0A2S5Y5V5"/>
<dbReference type="Pfam" id="PF01648">
    <property type="entry name" value="ACPS"/>
    <property type="match status" value="1"/>
</dbReference>
<dbReference type="GeneID" id="93666877"/>
<dbReference type="GO" id="GO:0008897">
    <property type="term" value="F:holo-[acyl-carrier-protein] synthase activity"/>
    <property type="evidence" value="ECO:0007669"/>
    <property type="project" value="InterPro"/>
</dbReference>
<dbReference type="PANTHER" id="PTHR12215">
    <property type="entry name" value="PHOSPHOPANTETHEINE TRANSFERASE"/>
    <property type="match status" value="1"/>
</dbReference>
<gene>
    <name evidence="4" type="ORF">C5C51_07225</name>
</gene>
<evidence type="ECO:0000256" key="2">
    <source>
        <dbReference type="ARBA" id="ARBA00022679"/>
    </source>
</evidence>
<dbReference type="RefSeq" id="WP_081656704.1">
    <property type="nucleotide sequence ID" value="NZ_CP010848.1"/>
</dbReference>
<sequence>MGVFPWSIVDERDKALMIESVRARGFVCAVVARCGCDSLTLARGLAAQLRLLKAGARIERSGRQMIVVGQHGASVSVSHSGERTAIAIAAHARVGVDLERLRALPVKGLATRYFVTDEAEAITHAADDARLEIFFRLWTLKEAQGKLLGEGLAGGALSWRVPALDDVGHGCGFASIDGRDWCVVRRGEDVLALASDPGLGPRALDDVRTVHVNHACTHRRRVGAKFSQ</sequence>
<comment type="caution">
    <text evidence="4">The sequence shown here is derived from an EMBL/GenBank/DDBJ whole genome shotgun (WGS) entry which is preliminary data.</text>
</comment>
<evidence type="ECO:0000256" key="1">
    <source>
        <dbReference type="ARBA" id="ARBA00010990"/>
    </source>
</evidence>
<dbReference type="PANTHER" id="PTHR12215:SF10">
    <property type="entry name" value="L-AMINOADIPATE-SEMIALDEHYDE DEHYDROGENASE-PHOSPHOPANTETHEINYL TRANSFERASE"/>
    <property type="match status" value="1"/>
</dbReference>